<evidence type="ECO:0000313" key="1">
    <source>
        <dbReference type="EMBL" id="SOY58953.1"/>
    </source>
</evidence>
<evidence type="ECO:0000313" key="2">
    <source>
        <dbReference type="Proteomes" id="UP000257016"/>
    </source>
</evidence>
<comment type="caution">
    <text evidence="1">The sequence shown here is derived from an EMBL/GenBank/DDBJ whole genome shotgun (WGS) entry which is preliminary data.</text>
</comment>
<organism evidence="1 2">
    <name type="scientific">Cupriavidus taiwanensis</name>
    <dbReference type="NCBI Taxonomy" id="164546"/>
    <lineage>
        <taxon>Bacteria</taxon>
        <taxon>Pseudomonadati</taxon>
        <taxon>Pseudomonadota</taxon>
        <taxon>Betaproteobacteria</taxon>
        <taxon>Burkholderiales</taxon>
        <taxon>Burkholderiaceae</taxon>
        <taxon>Cupriavidus</taxon>
    </lineage>
</organism>
<gene>
    <name evidence="1" type="ORF">CBM2586_A100016</name>
</gene>
<dbReference type="AlphaFoldDB" id="A0A975X6V4"/>
<protein>
    <submittedName>
        <fullName evidence="1">Uncharacterized protein</fullName>
    </submittedName>
</protein>
<dbReference type="EMBL" id="OFSN01000002">
    <property type="protein sequence ID" value="SOY58953.1"/>
    <property type="molecule type" value="Genomic_DNA"/>
</dbReference>
<proteinExistence type="predicted"/>
<dbReference type="Proteomes" id="UP000257016">
    <property type="component" value="Unassembled WGS sequence"/>
</dbReference>
<sequence>MVSPKGKANAPARLVSKRLTRHGTDATVPGGYMCAFETKETLTKQRRG</sequence>
<name>A0A975X6V4_9BURK</name>
<accession>A0A975X6V4</accession>
<reference evidence="1 2" key="1">
    <citation type="submission" date="2018-01" db="EMBL/GenBank/DDBJ databases">
        <authorList>
            <person name="Clerissi C."/>
        </authorList>
    </citation>
    <scope>NUCLEOTIDE SEQUENCE [LARGE SCALE GENOMIC DNA]</scope>
    <source>
        <strain evidence="1">Cupriavidus taiwanensis LMG 19430</strain>
    </source>
</reference>